<evidence type="ECO:0000313" key="4">
    <source>
        <dbReference type="Proteomes" id="UP001057134"/>
    </source>
</evidence>
<dbReference type="Proteomes" id="UP001057134">
    <property type="component" value="Chromosome"/>
</dbReference>
<dbReference type="SUPFAM" id="SSF56059">
    <property type="entry name" value="Glutathione synthetase ATP-binding domain-like"/>
    <property type="match status" value="1"/>
</dbReference>
<keyword evidence="4" id="KW-1185">Reference proteome</keyword>
<name>A0ABY4RQA2_9BACL</name>
<dbReference type="GO" id="GO:0008986">
    <property type="term" value="F:pyruvate, water dikinase activity"/>
    <property type="evidence" value="ECO:0007669"/>
    <property type="project" value="UniProtKB-EC"/>
</dbReference>
<organism evidence="3 4">
    <name type="scientific">Paenibacillus konkukensis</name>
    <dbReference type="NCBI Taxonomy" id="2020716"/>
    <lineage>
        <taxon>Bacteria</taxon>
        <taxon>Bacillati</taxon>
        <taxon>Bacillota</taxon>
        <taxon>Bacilli</taxon>
        <taxon>Bacillales</taxon>
        <taxon>Paenibacillaceae</taxon>
        <taxon>Paenibacillus</taxon>
    </lineage>
</organism>
<dbReference type="SUPFAM" id="SSF52009">
    <property type="entry name" value="Phosphohistidine domain"/>
    <property type="match status" value="1"/>
</dbReference>
<dbReference type="InterPro" id="IPR036637">
    <property type="entry name" value="Phosphohistidine_dom_sf"/>
</dbReference>
<dbReference type="Pfam" id="PF00391">
    <property type="entry name" value="PEP-utilizers"/>
    <property type="match status" value="1"/>
</dbReference>
<dbReference type="RefSeq" id="WP_249860432.1">
    <property type="nucleotide sequence ID" value="NZ_CP027059.1"/>
</dbReference>
<dbReference type="PANTHER" id="PTHR43615">
    <property type="entry name" value="PHOSPHOENOLPYRUVATE SYNTHASE-RELATED"/>
    <property type="match status" value="1"/>
</dbReference>
<gene>
    <name evidence="3" type="primary">ppsA_3</name>
    <name evidence="3" type="ORF">SK3146_03946</name>
</gene>
<keyword evidence="3" id="KW-0808">Transferase</keyword>
<dbReference type="NCBIfam" id="NF004877">
    <property type="entry name" value="PRK06241.1-2"/>
    <property type="match status" value="1"/>
</dbReference>
<reference evidence="3" key="2">
    <citation type="journal article" date="2021" name="J Anim Sci Technol">
        <title>Complete genome sequence of Paenibacillus konkukensis sp. nov. SK3146 as a potential probiotic strain.</title>
        <authorList>
            <person name="Jung H.I."/>
            <person name="Park S."/>
            <person name="Niu K.M."/>
            <person name="Lee S.W."/>
            <person name="Kothari D."/>
            <person name="Yi K.J."/>
            <person name="Kim S.K."/>
        </authorList>
    </citation>
    <scope>NUCLEOTIDE SEQUENCE</scope>
    <source>
        <strain evidence="3">SK3146</strain>
    </source>
</reference>
<evidence type="ECO:0000313" key="3">
    <source>
        <dbReference type="EMBL" id="UQZ84691.1"/>
    </source>
</evidence>
<dbReference type="Pfam" id="PF01326">
    <property type="entry name" value="PPDK_N"/>
    <property type="match status" value="1"/>
</dbReference>
<dbReference type="EMBL" id="CP027059">
    <property type="protein sequence ID" value="UQZ84691.1"/>
    <property type="molecule type" value="Genomic_DNA"/>
</dbReference>
<dbReference type="InterPro" id="IPR002192">
    <property type="entry name" value="PPDK_AMP/ATP-bd"/>
</dbReference>
<dbReference type="Gene3D" id="3.30.1490.20">
    <property type="entry name" value="ATP-grasp fold, A domain"/>
    <property type="match status" value="1"/>
</dbReference>
<dbReference type="Gene3D" id="3.30.470.20">
    <property type="entry name" value="ATP-grasp fold, B domain"/>
    <property type="match status" value="1"/>
</dbReference>
<protein>
    <submittedName>
        <fullName evidence="3">Phosphoenolpyruvate synthase</fullName>
        <ecNumber evidence="3">2.7.9.2</ecNumber>
    </submittedName>
</protein>
<accession>A0ABY4RQA2</accession>
<reference evidence="3" key="1">
    <citation type="submission" date="2018-02" db="EMBL/GenBank/DDBJ databases">
        <authorList>
            <person name="Kim S.-K."/>
            <person name="Jung H.-I."/>
            <person name="Lee S.-W."/>
        </authorList>
    </citation>
    <scope>NUCLEOTIDE SEQUENCE</scope>
    <source>
        <strain evidence="3">SK3146</strain>
    </source>
</reference>
<dbReference type="InterPro" id="IPR051549">
    <property type="entry name" value="PEP_Utilizing_Enz"/>
</dbReference>
<evidence type="ECO:0000259" key="2">
    <source>
        <dbReference type="Pfam" id="PF01326"/>
    </source>
</evidence>
<evidence type="ECO:0000259" key="1">
    <source>
        <dbReference type="Pfam" id="PF00391"/>
    </source>
</evidence>
<sequence length="895" mass="99176">MSGYVLEFRHIDRTSLPLVGGKGANLGEMTQAGFPVPPGFCVTTEAYRAFIERSGAMEGYFRRLEGVGADQLKAIAELGGDIRGYLQTVAIPEEVSERVVECWSRLGEVQAYAVRSSATAEDLPTASFAGQQDTYLNVCGKEQLLQAIRRCWASLFTDRAISYRAKNGFDHRSVLLSVVVQQMVFPEVSGIMFTADPVSGHRGTVSIDASFGLGEALVSGLVSADLYQVRSGGILTKKIARKKLAIYALPGGGTQTQELPEAMQERQALSDERIEELAGLGERIKRHYGADQDIEWCWADGRLYIVQSRPITSLYPLPDIDIAEGESPHVLLSFGHQQMMTDAMKPLAIDVLRTMLPFGKPALREPSRLAYSAGGRIFLDMTPLFSLRSARRLLPKLLTAIDEQMASGIAEYIRQDDFVRGLPKQKGLPLTVLRFMRPIAFRLARNLIAARPEQAAAELNDWMETFIRESEQRLAGTRGEPRIVGLQERTGAVLRKLFTEVMAYPMAGIVSSRLIARLAERWLGETDMMPILNKSLPGNVTSELGLMIGDLADAARRSPEVTRLLQDGDAGRLRSRLGLAKDGGEFVALWDRFMELYGMRCPGEIDITRPRWRDDAGTLLPSIVSHMRTMEPGKHRERFAQGAREAERAAEELTARVRALPFGRLKAKLMSRLLRVYRHTMGLREHPKYTMIRWFGMMRGALLEEAQELVRAGTLDAAEDAFYLTLEELRQAVQGQPDVRLAEIIAERKREYERFRGLTPPRAMTSDGEMLTGRRKRQDAPEGALLGTPVSAGVVEGIARVVLQPSEARLNKGEIMIAPFTDPGWTPLFHSAIGLVMEVGGLMTHGAIVAREYGLPAVVGIDGATRRIRDGDYIRVDGTRGYVLILPKPEGEDSP</sequence>
<feature type="domain" description="Pyruvate phosphate dikinase AMP/ATP-binding" evidence="2">
    <location>
        <begin position="17"/>
        <end position="313"/>
    </location>
</feature>
<dbReference type="InterPro" id="IPR008279">
    <property type="entry name" value="PEP-util_enz_mobile_dom"/>
</dbReference>
<feature type="domain" description="PEP-utilising enzyme mobile" evidence="1">
    <location>
        <begin position="811"/>
        <end position="881"/>
    </location>
</feature>
<dbReference type="Gene3D" id="3.50.30.10">
    <property type="entry name" value="Phosphohistidine domain"/>
    <property type="match status" value="1"/>
</dbReference>
<dbReference type="EC" id="2.7.9.2" evidence="3"/>
<proteinExistence type="predicted"/>
<dbReference type="InterPro" id="IPR013815">
    <property type="entry name" value="ATP_grasp_subdomain_1"/>
</dbReference>
<dbReference type="NCBIfam" id="NF004878">
    <property type="entry name" value="PRK06241.1-3"/>
    <property type="match status" value="1"/>
</dbReference>
<dbReference type="PANTHER" id="PTHR43615:SF1">
    <property type="entry name" value="PPDK_N DOMAIN-CONTAINING PROTEIN"/>
    <property type="match status" value="1"/>
</dbReference>